<gene>
    <name evidence="12" type="primary">gcvP</name>
    <name evidence="12" type="ORF">GYA55_14330</name>
</gene>
<evidence type="ECO:0000256" key="3">
    <source>
        <dbReference type="ARBA" id="ARBA00010756"/>
    </source>
</evidence>
<dbReference type="InterPro" id="IPR015422">
    <property type="entry name" value="PyrdxlP-dep_Trfase_small"/>
</dbReference>
<name>A0A7X9FUY4_9DELT</name>
<dbReference type="Proteomes" id="UP000524246">
    <property type="component" value="Unassembled WGS sequence"/>
</dbReference>
<feature type="domain" description="Glycine dehydrogenase C-terminal" evidence="11">
    <location>
        <begin position="717"/>
        <end position="838"/>
    </location>
</feature>
<feature type="non-terminal residue" evidence="12">
    <location>
        <position position="1"/>
    </location>
</feature>
<dbReference type="GO" id="GO:0005960">
    <property type="term" value="C:glycine cleavage complex"/>
    <property type="evidence" value="ECO:0007669"/>
    <property type="project" value="TreeGrafter"/>
</dbReference>
<feature type="domain" description="Glycine cleavage system P-protein N-terminal" evidence="10">
    <location>
        <begin position="2"/>
        <end position="380"/>
    </location>
</feature>
<evidence type="ECO:0000256" key="2">
    <source>
        <dbReference type="ARBA" id="ARBA00003788"/>
    </source>
</evidence>
<dbReference type="GO" id="GO:0005829">
    <property type="term" value="C:cytosol"/>
    <property type="evidence" value="ECO:0007669"/>
    <property type="project" value="TreeGrafter"/>
</dbReference>
<dbReference type="GO" id="GO:0016594">
    <property type="term" value="F:glycine binding"/>
    <property type="evidence" value="ECO:0007669"/>
    <property type="project" value="TreeGrafter"/>
</dbReference>
<dbReference type="FunFam" id="3.90.1150.10:FF:000007">
    <property type="entry name" value="Glycine dehydrogenase (decarboxylating), mitochondrial"/>
    <property type="match status" value="1"/>
</dbReference>
<sequence>REVLKRLREIASKNEVFQSYIGMGYFETFTPPVIQRNILENPGWYTQYTPYQPEISQGRLEALLNFQTMVSDLTGLPIANASLLDEASAAAEAMLMSYNLSQKSNNKKTFLVSDDCYPQTIGLVETRAKPFGIKVLVGGHEELSKFEDEIFGALFQYPTFSGQVIDYTNCIEGLHRKGIIATIAADILALCVLKSPGEMGADIAVGSTQRFGIPLGYGGPHAAYFATKDEFKRSMPGRLVGVSRDAGGKSGLRLALQTREQHIRREKATSNICTAQVLLAIMASMYAVYHGPKGLRRIATRVNNLARTFAEGLKAEGFSVLHDNFFDTVRVHLEKNSRNAVLKRAAERKINLCVVNDEHIGISWDECKTEEDVIRLLEVFRGRNIKESVSDLFAGVGESIPTQCVRNSDYLTHNVFNSYHSETEMLRYIKRLESRDLSLCTSMIPLGSCTMKLNAAAEMLPISWPEFNSLHPFAPLEQAKGYQELFNDIETALCEITGFEAVSLQPNSGAQGEYAGLMSIRNYHESRGQTGRNVCLIPKSAHGTNPASSAMAGFRVVVVECDKAGNIDLVDLKAKAKEHRDCLAAVMITYPSTHGVFESHVKEIAEIVHRSGGQVYLDGANMNALVGMVCPAELGADVCHINLHKTFAIPHGGGGPGMGPIAAKAHLADFLPGHSVVKLAGRKREGAVSSAPWGSASILPISWAYIALMGAEGLKKATQVAILNANYVAKRLEGAYSVLYKGESGFVAHECIIDLHALKENSGIDVDDVAKRLIDYSIHAPTVSWPVAGTIMFEPTESESKYELDRFCEAMLSIKAEAKKVEDGVYDKLDNPLKNAPHTLESLVNSNWNKSYSREEAAFPVEGLRKSKFWSPVGRIDASYGDKNLVCKCISME</sequence>
<evidence type="ECO:0000256" key="8">
    <source>
        <dbReference type="ARBA" id="ARBA00049026"/>
    </source>
</evidence>
<dbReference type="GO" id="GO:0019464">
    <property type="term" value="P:glycine decarboxylation via glycine cleavage system"/>
    <property type="evidence" value="ECO:0007669"/>
    <property type="project" value="TreeGrafter"/>
</dbReference>
<dbReference type="NCBIfam" id="TIGR00461">
    <property type="entry name" value="gcvP"/>
    <property type="match status" value="1"/>
</dbReference>
<dbReference type="PANTHER" id="PTHR11773:SF1">
    <property type="entry name" value="GLYCINE DEHYDROGENASE (DECARBOXYLATING), MITOCHONDRIAL"/>
    <property type="match status" value="1"/>
</dbReference>
<dbReference type="NCBIfam" id="NF003346">
    <property type="entry name" value="PRK04366.1"/>
    <property type="match status" value="1"/>
</dbReference>
<dbReference type="InterPro" id="IPR049315">
    <property type="entry name" value="GDC-P_N"/>
</dbReference>
<evidence type="ECO:0000256" key="4">
    <source>
        <dbReference type="ARBA" id="ARBA00011690"/>
    </source>
</evidence>
<dbReference type="InterPro" id="IPR020581">
    <property type="entry name" value="GDC_P"/>
</dbReference>
<feature type="modified residue" description="N6-(pyridoxal phosphate)lysine" evidence="9">
    <location>
        <position position="645"/>
    </location>
</feature>
<dbReference type="CDD" id="cd00613">
    <property type="entry name" value="GDC-P"/>
    <property type="match status" value="2"/>
</dbReference>
<keyword evidence="7 12" id="KW-0560">Oxidoreductase</keyword>
<comment type="catalytic activity">
    <reaction evidence="8">
        <text>N(6)-[(R)-lipoyl]-L-lysyl-[glycine-cleavage complex H protein] + glycine + H(+) = N(6)-[(R)-S(8)-aminomethyldihydrolipoyl]-L-lysyl-[glycine-cleavage complex H protein] + CO2</text>
        <dbReference type="Rhea" id="RHEA:24304"/>
        <dbReference type="Rhea" id="RHEA-COMP:10494"/>
        <dbReference type="Rhea" id="RHEA-COMP:10495"/>
        <dbReference type="ChEBI" id="CHEBI:15378"/>
        <dbReference type="ChEBI" id="CHEBI:16526"/>
        <dbReference type="ChEBI" id="CHEBI:57305"/>
        <dbReference type="ChEBI" id="CHEBI:83099"/>
        <dbReference type="ChEBI" id="CHEBI:83143"/>
        <dbReference type="EC" id="1.4.4.2"/>
    </reaction>
</comment>
<dbReference type="Gene3D" id="3.90.1150.10">
    <property type="entry name" value="Aspartate Aminotransferase, domain 1"/>
    <property type="match status" value="2"/>
</dbReference>
<reference evidence="12 13" key="1">
    <citation type="journal article" date="2020" name="Biotechnol. Biofuels">
        <title>New insights from the biogas microbiome by comprehensive genome-resolved metagenomics of nearly 1600 species originating from multiple anaerobic digesters.</title>
        <authorList>
            <person name="Campanaro S."/>
            <person name="Treu L."/>
            <person name="Rodriguez-R L.M."/>
            <person name="Kovalovszki A."/>
            <person name="Ziels R.M."/>
            <person name="Maus I."/>
            <person name="Zhu X."/>
            <person name="Kougias P.G."/>
            <person name="Basile A."/>
            <person name="Luo G."/>
            <person name="Schluter A."/>
            <person name="Konstantinidis K.T."/>
            <person name="Angelidaki I."/>
        </authorList>
    </citation>
    <scope>NUCLEOTIDE SEQUENCE [LARGE SCALE GENOMIC DNA]</scope>
    <source>
        <strain evidence="12">AS27yjCOA_65</strain>
    </source>
</reference>
<evidence type="ECO:0000256" key="5">
    <source>
        <dbReference type="ARBA" id="ARBA00012134"/>
    </source>
</evidence>
<dbReference type="EC" id="1.4.4.2" evidence="5"/>
<comment type="subunit">
    <text evidence="4">The glycine cleavage system is composed of four proteins: P, T, L and H.</text>
</comment>
<dbReference type="PANTHER" id="PTHR11773">
    <property type="entry name" value="GLYCINE DEHYDROGENASE, DECARBOXYLATING"/>
    <property type="match status" value="1"/>
</dbReference>
<dbReference type="InterPro" id="IPR049316">
    <property type="entry name" value="GDC-P_C"/>
</dbReference>
<dbReference type="Pfam" id="PF02347">
    <property type="entry name" value="GDC-P"/>
    <property type="match status" value="2"/>
</dbReference>
<evidence type="ECO:0000313" key="13">
    <source>
        <dbReference type="Proteomes" id="UP000524246"/>
    </source>
</evidence>
<accession>A0A7X9FUY4</accession>
<evidence type="ECO:0000256" key="1">
    <source>
        <dbReference type="ARBA" id="ARBA00001933"/>
    </source>
</evidence>
<evidence type="ECO:0000313" key="12">
    <source>
        <dbReference type="EMBL" id="NMC64338.1"/>
    </source>
</evidence>
<dbReference type="GO" id="GO:0030170">
    <property type="term" value="F:pyridoxal phosphate binding"/>
    <property type="evidence" value="ECO:0007669"/>
    <property type="project" value="TreeGrafter"/>
</dbReference>
<keyword evidence="6 9" id="KW-0663">Pyridoxal phosphate</keyword>
<evidence type="ECO:0000256" key="9">
    <source>
        <dbReference type="PIRSR" id="PIRSR603437-50"/>
    </source>
</evidence>
<dbReference type="InterPro" id="IPR015424">
    <property type="entry name" value="PyrdxlP-dep_Trfase"/>
</dbReference>
<dbReference type="SUPFAM" id="SSF53383">
    <property type="entry name" value="PLP-dependent transferases"/>
    <property type="match status" value="2"/>
</dbReference>
<dbReference type="FunFam" id="3.40.640.10:FF:000005">
    <property type="entry name" value="Glycine dehydrogenase (decarboxylating), mitochondrial"/>
    <property type="match status" value="1"/>
</dbReference>
<evidence type="ECO:0000259" key="10">
    <source>
        <dbReference type="Pfam" id="PF02347"/>
    </source>
</evidence>
<comment type="function">
    <text evidence="2">The glycine cleavage system catalyzes the degradation of glycine. The P protein binds the alpha-amino group of glycine through its pyridoxal phosphate cofactor; CO(2) is released and the remaining methylamine moiety is then transferred to the lipoamide cofactor of the H protein.</text>
</comment>
<dbReference type="FunFam" id="3.40.640.10:FF:000007">
    <property type="entry name" value="glycine dehydrogenase (Decarboxylating), mitochondrial"/>
    <property type="match status" value="1"/>
</dbReference>
<dbReference type="AlphaFoldDB" id="A0A7X9FUY4"/>
<dbReference type="InterPro" id="IPR015421">
    <property type="entry name" value="PyrdxlP-dep_Trfase_major"/>
</dbReference>
<evidence type="ECO:0000256" key="7">
    <source>
        <dbReference type="ARBA" id="ARBA00023002"/>
    </source>
</evidence>
<comment type="caution">
    <text evidence="12">The sequence shown here is derived from an EMBL/GenBank/DDBJ whole genome shotgun (WGS) entry which is preliminary data.</text>
</comment>
<dbReference type="Gene3D" id="3.40.640.10">
    <property type="entry name" value="Type I PLP-dependent aspartate aminotransferase-like (Major domain)"/>
    <property type="match status" value="2"/>
</dbReference>
<comment type="cofactor">
    <cofactor evidence="1 9">
        <name>pyridoxal 5'-phosphate</name>
        <dbReference type="ChEBI" id="CHEBI:597326"/>
    </cofactor>
</comment>
<feature type="domain" description="Glycine cleavage system P-protein N-terminal" evidence="10">
    <location>
        <begin position="397"/>
        <end position="676"/>
    </location>
</feature>
<dbReference type="GO" id="GO:0004375">
    <property type="term" value="F:glycine dehydrogenase (decarboxylating) activity"/>
    <property type="evidence" value="ECO:0007669"/>
    <property type="project" value="UniProtKB-EC"/>
</dbReference>
<comment type="similarity">
    <text evidence="3">Belongs to the GcvP family.</text>
</comment>
<proteinExistence type="inferred from homology"/>
<dbReference type="InterPro" id="IPR003437">
    <property type="entry name" value="GcvP"/>
</dbReference>
<dbReference type="Pfam" id="PF21478">
    <property type="entry name" value="GcvP2_C"/>
    <property type="match status" value="1"/>
</dbReference>
<evidence type="ECO:0000259" key="11">
    <source>
        <dbReference type="Pfam" id="PF21478"/>
    </source>
</evidence>
<protein>
    <recommendedName>
        <fullName evidence="5">glycine dehydrogenase (aminomethyl-transferring)</fullName>
        <ecNumber evidence="5">1.4.4.2</ecNumber>
    </recommendedName>
</protein>
<dbReference type="EMBL" id="JAAZON010000652">
    <property type="protein sequence ID" value="NMC64338.1"/>
    <property type="molecule type" value="Genomic_DNA"/>
</dbReference>
<evidence type="ECO:0000256" key="6">
    <source>
        <dbReference type="ARBA" id="ARBA00022898"/>
    </source>
</evidence>
<organism evidence="12 13">
    <name type="scientific">SAR324 cluster bacterium</name>
    <dbReference type="NCBI Taxonomy" id="2024889"/>
    <lineage>
        <taxon>Bacteria</taxon>
        <taxon>Deltaproteobacteria</taxon>
        <taxon>SAR324 cluster</taxon>
    </lineage>
</organism>